<comment type="caution">
    <text evidence="1">The sequence shown here is derived from an EMBL/GenBank/DDBJ whole genome shotgun (WGS) entry which is preliminary data.</text>
</comment>
<dbReference type="AlphaFoldDB" id="A0A942E832"/>
<dbReference type="PANTHER" id="PTHR21485">
    <property type="entry name" value="HAD SUPERFAMILY MEMBERS CMAS AND KDSC"/>
    <property type="match status" value="1"/>
</dbReference>
<dbReference type="Gene3D" id="3.90.550.10">
    <property type="entry name" value="Spore Coat Polysaccharide Biosynthesis Protein SpsA, Chain A"/>
    <property type="match status" value="1"/>
</dbReference>
<dbReference type="EMBL" id="JAGXTP010000002">
    <property type="protein sequence ID" value="MBS3849800.1"/>
    <property type="molecule type" value="Genomic_DNA"/>
</dbReference>
<dbReference type="Proteomes" id="UP000678281">
    <property type="component" value="Unassembled WGS sequence"/>
</dbReference>
<accession>A0A942E832</accession>
<dbReference type="SUPFAM" id="SSF53448">
    <property type="entry name" value="Nucleotide-diphospho-sugar transferases"/>
    <property type="match status" value="1"/>
</dbReference>
<dbReference type="InterPro" id="IPR003329">
    <property type="entry name" value="Cytidylyl_trans"/>
</dbReference>
<evidence type="ECO:0000313" key="2">
    <source>
        <dbReference type="Proteomes" id="UP000678281"/>
    </source>
</evidence>
<dbReference type="CDD" id="cd02513">
    <property type="entry name" value="CMP-NeuAc_Synthase"/>
    <property type="match status" value="1"/>
</dbReference>
<reference evidence="1" key="1">
    <citation type="submission" date="2021-04" db="EMBL/GenBank/DDBJ databases">
        <title>Devosia litorisediminis sp. nov., isolated from a sand dune.</title>
        <authorList>
            <person name="Park S."/>
            <person name="Yoon J.-H."/>
        </authorList>
    </citation>
    <scope>NUCLEOTIDE SEQUENCE</scope>
    <source>
        <strain evidence="1">BSSL-BM10</strain>
    </source>
</reference>
<proteinExistence type="predicted"/>
<dbReference type="InterPro" id="IPR029044">
    <property type="entry name" value="Nucleotide-diphossugar_trans"/>
</dbReference>
<sequence>MSTLAIIPARGGSKRLPGKNVRPFAGTPLIAWSIRFAQAYPGFDRVAVSTDSNEIAAVSAAAGTEVTRLRPVHLATDTAATISVVLDVLTHEASEGRRYDTVALLQPTSPMRLTRRWDEAFALLEDPDLDAVIGVSPVRTHPFHTFTFGSGALAPLHDRETLKQRSQDLPTVVAVAGNLYLARTSVLKSHQTFFPERTAGVLCDEPFETIDIDDELDWIVAETIANRYGIEP</sequence>
<dbReference type="Pfam" id="PF02348">
    <property type="entry name" value="CTP_transf_3"/>
    <property type="match status" value="1"/>
</dbReference>
<evidence type="ECO:0000313" key="1">
    <source>
        <dbReference type="EMBL" id="MBS3849800.1"/>
    </source>
</evidence>
<name>A0A942E832_9HYPH</name>
<dbReference type="RefSeq" id="WP_212659432.1">
    <property type="nucleotide sequence ID" value="NZ_JAGXTP010000002.1"/>
</dbReference>
<gene>
    <name evidence="1" type="ORF">KD146_13945</name>
</gene>
<dbReference type="InterPro" id="IPR050793">
    <property type="entry name" value="CMP-NeuNAc_synthase"/>
</dbReference>
<dbReference type="PANTHER" id="PTHR21485:SF6">
    <property type="entry name" value="N-ACYLNEURAMINATE CYTIDYLYLTRANSFERASE-RELATED"/>
    <property type="match status" value="1"/>
</dbReference>
<organism evidence="1 2">
    <name type="scientific">Devosia litorisediminis</name>
    <dbReference type="NCBI Taxonomy" id="2829817"/>
    <lineage>
        <taxon>Bacteria</taxon>
        <taxon>Pseudomonadati</taxon>
        <taxon>Pseudomonadota</taxon>
        <taxon>Alphaproteobacteria</taxon>
        <taxon>Hyphomicrobiales</taxon>
        <taxon>Devosiaceae</taxon>
        <taxon>Devosia</taxon>
    </lineage>
</organism>
<keyword evidence="1" id="KW-0808">Transferase</keyword>
<protein>
    <submittedName>
        <fullName evidence="1">Acylneuraminate cytidylyltransferase family protein</fullName>
    </submittedName>
</protein>
<keyword evidence="1" id="KW-0548">Nucleotidyltransferase</keyword>
<keyword evidence="2" id="KW-1185">Reference proteome</keyword>
<dbReference type="GO" id="GO:0008781">
    <property type="term" value="F:N-acylneuraminate cytidylyltransferase activity"/>
    <property type="evidence" value="ECO:0007669"/>
    <property type="project" value="TreeGrafter"/>
</dbReference>